<feature type="binding site" evidence="1">
    <location>
        <position position="691"/>
    </location>
    <ligand>
        <name>Zn(2+)</name>
        <dbReference type="ChEBI" id="CHEBI:29105"/>
    </ligand>
</feature>
<name>A0AAF5DG96_STRER</name>
<feature type="binding site" evidence="1">
    <location>
        <position position="696"/>
    </location>
    <ligand>
        <name>Zn(2+)</name>
        <dbReference type="ChEBI" id="CHEBI:29105"/>
    </ligand>
</feature>
<dbReference type="Gene3D" id="1.20.140.30">
    <property type="entry name" value="MOB kinase activator"/>
    <property type="match status" value="1"/>
</dbReference>
<dbReference type="InterPro" id="IPR005301">
    <property type="entry name" value="MOB_kinase_act_fam"/>
</dbReference>
<dbReference type="Proteomes" id="UP000035681">
    <property type="component" value="Unplaced"/>
</dbReference>
<evidence type="ECO:0000313" key="3">
    <source>
        <dbReference type="Proteomes" id="UP000035681"/>
    </source>
</evidence>
<evidence type="ECO:0000259" key="2">
    <source>
        <dbReference type="Pfam" id="PF13905"/>
    </source>
</evidence>
<feature type="binding site" evidence="1">
    <location>
        <position position="614"/>
    </location>
    <ligand>
        <name>Zn(2+)</name>
        <dbReference type="ChEBI" id="CHEBI:29105"/>
    </ligand>
</feature>
<dbReference type="PANTHER" id="PTHR46472:SF1">
    <property type="entry name" value="NUCLEOREDOXIN"/>
    <property type="match status" value="1"/>
</dbReference>
<protein>
    <submittedName>
        <fullName evidence="4">Mob1/phocein family protein</fullName>
    </submittedName>
</protein>
<dbReference type="GO" id="GO:0004791">
    <property type="term" value="F:thioredoxin-disulfide reductase (NADPH) activity"/>
    <property type="evidence" value="ECO:0007669"/>
    <property type="project" value="TreeGrafter"/>
</dbReference>
<feature type="binding site" evidence="1">
    <location>
        <position position="619"/>
    </location>
    <ligand>
        <name>Zn(2+)</name>
        <dbReference type="ChEBI" id="CHEBI:29105"/>
    </ligand>
</feature>
<dbReference type="Pfam" id="PF03637">
    <property type="entry name" value="Mob1_phocein"/>
    <property type="match status" value="1"/>
</dbReference>
<evidence type="ECO:0000313" key="4">
    <source>
        <dbReference type="WBParaSite" id="TCONS_00011980.p1"/>
    </source>
</evidence>
<dbReference type="SUPFAM" id="SSF101152">
    <property type="entry name" value="Mob1/phocein"/>
    <property type="match status" value="1"/>
</dbReference>
<reference evidence="4" key="1">
    <citation type="submission" date="2024-02" db="UniProtKB">
        <authorList>
            <consortium name="WormBaseParasite"/>
        </authorList>
    </citation>
    <scope>IDENTIFICATION</scope>
</reference>
<dbReference type="GO" id="GO:0030178">
    <property type="term" value="P:negative regulation of Wnt signaling pathway"/>
    <property type="evidence" value="ECO:0007669"/>
    <property type="project" value="TreeGrafter"/>
</dbReference>
<organism evidence="3 4">
    <name type="scientific">Strongyloides stercoralis</name>
    <name type="common">Threadworm</name>
    <dbReference type="NCBI Taxonomy" id="6248"/>
    <lineage>
        <taxon>Eukaryota</taxon>
        <taxon>Metazoa</taxon>
        <taxon>Ecdysozoa</taxon>
        <taxon>Nematoda</taxon>
        <taxon>Chromadorea</taxon>
        <taxon>Rhabditida</taxon>
        <taxon>Tylenchina</taxon>
        <taxon>Panagrolaimomorpha</taxon>
        <taxon>Strongyloidoidea</taxon>
        <taxon>Strongyloididae</taxon>
        <taxon>Strongyloides</taxon>
    </lineage>
</organism>
<sequence length="741" mass="85274">MSFEKLYHGGLKQLKISKIIQSDVQEETTVGSIFNSYKFVLFYLLKSSDRLHLDLNILIPQLISNRINEEKNIDKNSKTSSKLKQFFSLKKKKIKKEDNESIPYTGENVIVVFDIDNNSNNDHTNLLNSINIPSDQKNLWYKLDIDSPFFLGKFLRTLHYNKIPLLSLIESESKKVMTYEAKRWLMEDPCGTNYPWFDEPLSSIFKGKLYKKEEDGSEKNKIEVDYSSISKTVKALIFGANWAPPCKNLVKQLIPIYKQMKTSKINIEFIFCSSDLSESSYKNFYSQMPWYAFPYDKVRLGNLSKTIGISDIPAIVIVDENDKIITKHGKSCLLYDQFGKNFPWNRKPMYELNEFTASRLNDGLSLVLFTEGTPEDVKFSIEILKPISEEYSIFKEDNSTSNEDKSDNTGVTKSTSLASMDSIMTIQENIQIFYTGEDPICDHIMDNLGLGDAELPLIAIIDILSGTLSLCDNPDVSGDIISQFILDYKNDKVPLINLPSSKTEKTQKSTNLVIYKILITNMENQESVEKAIYRRNECGCKKEEWYDWPPMDFMKMDSTLNVQQLIQQNIHLGKSNVQILDLPKGVNYGVWKYEHLRQFCMELNGLAVMLQNECNPESCPQMNATEQWLFLCAAHKEPKNCSAIDYTRHTLDGAATLLNSNRYFPSRVDIKEASLSKIGSTCRRVYRIFAHAYFHHRSCFDQFESETGLCSRFTLFVTKYNLMAQEHLIVPIEIPEIKDDK</sequence>
<dbReference type="InterPro" id="IPR036249">
    <property type="entry name" value="Thioredoxin-like_sf"/>
</dbReference>
<feature type="domain" description="Thioredoxin-like fold" evidence="2">
    <location>
        <begin position="234"/>
        <end position="323"/>
    </location>
</feature>
<dbReference type="WBParaSite" id="TCONS_00011980.p1">
    <property type="protein sequence ID" value="TCONS_00011980.p1"/>
    <property type="gene ID" value="XLOC_007157"/>
</dbReference>
<evidence type="ECO:0000256" key="1">
    <source>
        <dbReference type="PIRSR" id="PIRSR605301-1"/>
    </source>
</evidence>
<dbReference type="PANTHER" id="PTHR46472">
    <property type="entry name" value="NUCLEOREDOXIN"/>
    <property type="match status" value="1"/>
</dbReference>
<proteinExistence type="predicted"/>
<dbReference type="GO" id="GO:0031397">
    <property type="term" value="P:negative regulation of protein ubiquitination"/>
    <property type="evidence" value="ECO:0007669"/>
    <property type="project" value="TreeGrafter"/>
</dbReference>
<dbReference type="InterPro" id="IPR036703">
    <property type="entry name" value="MOB_kinase_act_sf"/>
</dbReference>
<dbReference type="Pfam" id="PF13905">
    <property type="entry name" value="Thioredoxin_8"/>
    <property type="match status" value="1"/>
</dbReference>
<keyword evidence="3" id="KW-1185">Reference proteome</keyword>
<dbReference type="InterPro" id="IPR012336">
    <property type="entry name" value="Thioredoxin-like_fold"/>
</dbReference>
<keyword evidence="1" id="KW-0479">Metal-binding</keyword>
<dbReference type="GO" id="GO:0005634">
    <property type="term" value="C:nucleus"/>
    <property type="evidence" value="ECO:0007669"/>
    <property type="project" value="TreeGrafter"/>
</dbReference>
<keyword evidence="1" id="KW-0862">Zinc</keyword>
<dbReference type="SUPFAM" id="SSF52833">
    <property type="entry name" value="Thioredoxin-like"/>
    <property type="match status" value="1"/>
</dbReference>
<dbReference type="AlphaFoldDB" id="A0AAF5DG96"/>
<dbReference type="Gene3D" id="3.40.30.10">
    <property type="entry name" value="Glutaredoxin"/>
    <property type="match status" value="1"/>
</dbReference>
<accession>A0AAF5DG96</accession>
<dbReference type="SMART" id="SM01388">
    <property type="entry name" value="Mob1_phocein"/>
    <property type="match status" value="1"/>
</dbReference>